<dbReference type="OMA" id="RITWIID"/>
<sequence>MATAKQTEKEASCVAALMREFPPSMVDKEDEAFLSGNTYLRFARARDCNVAKSSEMLKAAIAWRKEAKPYAINIKDLQKQMQQATLTCGGRDKEGNPVMVMVVGMKNECTVEERTRQIVYVLEETQRKGYDRLTWIIDFGAMGTQRDELAKETRKKAMKILQDYYPERMALSLIYRPPWYINWLLGLAKAFMDPRTAAKVHRGGSTIDDLEKFIERSQVPKVCGGTLEDSTATALENLPSMTAEQSTKAPANGDGTAKKVSDVKSDDKGIAAAAN</sequence>
<dbReference type="Gene3D" id="3.40.525.10">
    <property type="entry name" value="CRAL-TRIO lipid binding domain"/>
    <property type="match status" value="1"/>
</dbReference>
<dbReference type="RefSeq" id="XP_015661633.1">
    <property type="nucleotide sequence ID" value="XM_015800031.1"/>
</dbReference>
<name>A0A0N1J544_LEPPY</name>
<evidence type="ECO:0000256" key="1">
    <source>
        <dbReference type="SAM" id="MobiDB-lite"/>
    </source>
</evidence>
<dbReference type="EMBL" id="LGTL01000004">
    <property type="protein sequence ID" value="KPA83194.1"/>
    <property type="molecule type" value="Genomic_DNA"/>
</dbReference>
<dbReference type="SMART" id="SM00516">
    <property type="entry name" value="SEC14"/>
    <property type="match status" value="1"/>
</dbReference>
<keyword evidence="4" id="KW-1185">Reference proteome</keyword>
<dbReference type="InterPro" id="IPR001251">
    <property type="entry name" value="CRAL-TRIO_dom"/>
</dbReference>
<dbReference type="VEuPathDB" id="TriTrypDB:LpyrH10_04_4310"/>
<feature type="compositionally biased region" description="Basic and acidic residues" evidence="1">
    <location>
        <begin position="256"/>
        <end position="269"/>
    </location>
</feature>
<dbReference type="SUPFAM" id="SSF52087">
    <property type="entry name" value="CRAL/TRIO domain"/>
    <property type="match status" value="1"/>
</dbReference>
<feature type="region of interest" description="Disordered" evidence="1">
    <location>
        <begin position="241"/>
        <end position="275"/>
    </location>
</feature>
<dbReference type="Proteomes" id="UP000037923">
    <property type="component" value="Unassembled WGS sequence"/>
</dbReference>
<dbReference type="PANTHER" id="PTHR45824:SF29">
    <property type="entry name" value="GH16843P"/>
    <property type="match status" value="1"/>
</dbReference>
<dbReference type="InterPro" id="IPR052578">
    <property type="entry name" value="PI_Transfer_CRAL-TRIO"/>
</dbReference>
<protein>
    <recommendedName>
        <fullName evidence="2">CRAL-TRIO domain-containing protein</fullName>
    </recommendedName>
</protein>
<reference evidence="3 4" key="1">
    <citation type="submission" date="2015-07" db="EMBL/GenBank/DDBJ databases">
        <title>High-quality genome of monoxenous trypanosomatid Leptomonas pyrrhocoris.</title>
        <authorList>
            <person name="Flegontov P."/>
            <person name="Butenko A."/>
            <person name="Firsov S."/>
            <person name="Vlcek C."/>
            <person name="Logacheva M.D."/>
            <person name="Field M."/>
            <person name="Filatov D."/>
            <person name="Flegontova O."/>
            <person name="Gerasimov E."/>
            <person name="Jackson A.P."/>
            <person name="Kelly S."/>
            <person name="Opperdoes F."/>
            <person name="O'Reilly A."/>
            <person name="Votypka J."/>
            <person name="Yurchenko V."/>
            <person name="Lukes J."/>
        </authorList>
    </citation>
    <scope>NUCLEOTIDE SEQUENCE [LARGE SCALE GENOMIC DNA]</scope>
    <source>
        <strain evidence="3">H10</strain>
    </source>
</reference>
<dbReference type="PROSITE" id="PS50191">
    <property type="entry name" value="CRAL_TRIO"/>
    <property type="match status" value="1"/>
</dbReference>
<evidence type="ECO:0000259" key="2">
    <source>
        <dbReference type="PROSITE" id="PS50191"/>
    </source>
</evidence>
<dbReference type="InterPro" id="IPR036865">
    <property type="entry name" value="CRAL-TRIO_dom_sf"/>
</dbReference>
<dbReference type="Pfam" id="PF00650">
    <property type="entry name" value="CRAL_TRIO"/>
    <property type="match status" value="1"/>
</dbReference>
<dbReference type="OrthoDB" id="75724at2759"/>
<dbReference type="GO" id="GO:0008526">
    <property type="term" value="F:phosphatidylinositol transfer activity"/>
    <property type="evidence" value="ECO:0007669"/>
    <property type="project" value="TreeGrafter"/>
</dbReference>
<proteinExistence type="predicted"/>
<dbReference type="EMBL" id="LGTL01000004">
    <property type="protein sequence ID" value="KPA83193.1"/>
    <property type="molecule type" value="Genomic_DNA"/>
</dbReference>
<evidence type="ECO:0000313" key="4">
    <source>
        <dbReference type="Proteomes" id="UP000037923"/>
    </source>
</evidence>
<feature type="domain" description="CRAL-TRIO" evidence="2">
    <location>
        <begin position="74"/>
        <end position="231"/>
    </location>
</feature>
<dbReference type="PANTHER" id="PTHR45824">
    <property type="entry name" value="GH16843P"/>
    <property type="match status" value="1"/>
</dbReference>
<comment type="caution">
    <text evidence="3">The sequence shown here is derived from an EMBL/GenBank/DDBJ whole genome shotgun (WGS) entry which is preliminary data.</text>
</comment>
<dbReference type="AlphaFoldDB" id="A0A0N1J544"/>
<dbReference type="SUPFAM" id="SSF46938">
    <property type="entry name" value="CRAL/TRIO N-terminal domain"/>
    <property type="match status" value="1"/>
</dbReference>
<evidence type="ECO:0000313" key="3">
    <source>
        <dbReference type="EMBL" id="KPA83194.1"/>
    </source>
</evidence>
<dbReference type="CDD" id="cd00170">
    <property type="entry name" value="SEC14"/>
    <property type="match status" value="1"/>
</dbReference>
<dbReference type="RefSeq" id="XP_015661632.1">
    <property type="nucleotide sequence ID" value="XM_015800030.1"/>
</dbReference>
<dbReference type="GeneID" id="26903172"/>
<organism evidence="3 4">
    <name type="scientific">Leptomonas pyrrhocoris</name>
    <name type="common">Firebug parasite</name>
    <dbReference type="NCBI Taxonomy" id="157538"/>
    <lineage>
        <taxon>Eukaryota</taxon>
        <taxon>Discoba</taxon>
        <taxon>Euglenozoa</taxon>
        <taxon>Kinetoplastea</taxon>
        <taxon>Metakinetoplastina</taxon>
        <taxon>Trypanosomatida</taxon>
        <taxon>Trypanosomatidae</taxon>
        <taxon>Leishmaniinae</taxon>
        <taxon>Leptomonas</taxon>
    </lineage>
</organism>
<accession>A0A0N1J544</accession>
<gene>
    <name evidence="3" type="ORF">ABB37_02881</name>
</gene>
<dbReference type="InterPro" id="IPR036273">
    <property type="entry name" value="CRAL/TRIO_N_dom_sf"/>
</dbReference>